<gene>
    <name evidence="1" type="ORF">Spa11_42600</name>
</gene>
<accession>A0A518KE09</accession>
<sequence>MNAAPVGSEPLCAIGWSAVVAISWRRPQPPTVAPTPPLIERGHTLGRAVVDTRLVTRMVDHAASRRLWQLPIFYLASLVDAKIGPANCIGPSEGMAGEIYHRGTESTEEALRQD</sequence>
<dbReference type="Proteomes" id="UP000316426">
    <property type="component" value="Chromosome"/>
</dbReference>
<evidence type="ECO:0000313" key="1">
    <source>
        <dbReference type="EMBL" id="QDV76036.1"/>
    </source>
</evidence>
<keyword evidence="2" id="KW-1185">Reference proteome</keyword>
<protein>
    <submittedName>
        <fullName evidence="1">Uncharacterized protein</fullName>
    </submittedName>
</protein>
<name>A0A518KE09_9BACT</name>
<reference evidence="1 2" key="1">
    <citation type="submission" date="2019-02" db="EMBL/GenBank/DDBJ databases">
        <title>Deep-cultivation of Planctomycetes and their phenomic and genomic characterization uncovers novel biology.</title>
        <authorList>
            <person name="Wiegand S."/>
            <person name="Jogler M."/>
            <person name="Boedeker C."/>
            <person name="Pinto D."/>
            <person name="Vollmers J."/>
            <person name="Rivas-Marin E."/>
            <person name="Kohn T."/>
            <person name="Peeters S.H."/>
            <person name="Heuer A."/>
            <person name="Rast P."/>
            <person name="Oberbeckmann S."/>
            <person name="Bunk B."/>
            <person name="Jeske O."/>
            <person name="Meyerdierks A."/>
            <person name="Storesund J.E."/>
            <person name="Kallscheuer N."/>
            <person name="Luecker S."/>
            <person name="Lage O.M."/>
            <person name="Pohl T."/>
            <person name="Merkel B.J."/>
            <person name="Hornburger P."/>
            <person name="Mueller R.-W."/>
            <person name="Bruemmer F."/>
            <person name="Labrenz M."/>
            <person name="Spormann A.M."/>
            <person name="Op den Camp H."/>
            <person name="Overmann J."/>
            <person name="Amann R."/>
            <person name="Jetten M.S.M."/>
            <person name="Mascher T."/>
            <person name="Medema M.H."/>
            <person name="Devos D.P."/>
            <person name="Kaster A.-K."/>
            <person name="Ovreas L."/>
            <person name="Rohde M."/>
            <person name="Galperin M.Y."/>
            <person name="Jogler C."/>
        </authorList>
    </citation>
    <scope>NUCLEOTIDE SEQUENCE [LARGE SCALE GENOMIC DNA]</scope>
    <source>
        <strain evidence="1 2">Spa11</strain>
    </source>
</reference>
<evidence type="ECO:0000313" key="2">
    <source>
        <dbReference type="Proteomes" id="UP000316426"/>
    </source>
</evidence>
<dbReference type="EMBL" id="CP036349">
    <property type="protein sequence ID" value="QDV76036.1"/>
    <property type="molecule type" value="Genomic_DNA"/>
</dbReference>
<proteinExistence type="predicted"/>
<organism evidence="1 2">
    <name type="scientific">Botrimarina mediterranea</name>
    <dbReference type="NCBI Taxonomy" id="2528022"/>
    <lineage>
        <taxon>Bacteria</taxon>
        <taxon>Pseudomonadati</taxon>
        <taxon>Planctomycetota</taxon>
        <taxon>Planctomycetia</taxon>
        <taxon>Pirellulales</taxon>
        <taxon>Lacipirellulaceae</taxon>
        <taxon>Botrimarina</taxon>
    </lineage>
</organism>
<dbReference type="KEGG" id="bmei:Spa11_42600"/>
<dbReference type="AlphaFoldDB" id="A0A518KE09"/>